<evidence type="ECO:0000313" key="2">
    <source>
        <dbReference type="EMBL" id="ACT91952.1"/>
    </source>
</evidence>
<dbReference type="HOGENOM" id="CLU_682891_0_0_10"/>
<feature type="transmembrane region" description="Helical" evidence="1">
    <location>
        <begin position="219"/>
        <end position="238"/>
    </location>
</feature>
<keyword evidence="1" id="KW-1133">Transmembrane helix</keyword>
<dbReference type="PROSITE" id="PS51257">
    <property type="entry name" value="PROKAR_LIPOPROTEIN"/>
    <property type="match status" value="1"/>
</dbReference>
<evidence type="ECO:0000313" key="3">
    <source>
        <dbReference type="Proteomes" id="UP000002011"/>
    </source>
</evidence>
<dbReference type="OrthoDB" id="2827525at2"/>
<feature type="transmembrane region" description="Helical" evidence="1">
    <location>
        <begin position="85"/>
        <end position="105"/>
    </location>
</feature>
<feature type="transmembrane region" description="Helical" evidence="1">
    <location>
        <begin position="53"/>
        <end position="73"/>
    </location>
</feature>
<feature type="transmembrane region" description="Helical" evidence="1">
    <location>
        <begin position="111"/>
        <end position="130"/>
    </location>
</feature>
<dbReference type="STRING" id="471854.Dfer_0690"/>
<feature type="transmembrane region" description="Helical" evidence="1">
    <location>
        <begin position="279"/>
        <end position="298"/>
    </location>
</feature>
<dbReference type="eggNOG" id="COG2010">
    <property type="taxonomic scope" value="Bacteria"/>
</dbReference>
<feature type="transmembrane region" description="Helical" evidence="1">
    <location>
        <begin position="360"/>
        <end position="381"/>
    </location>
</feature>
<proteinExistence type="predicted"/>
<accession>C6W195</accession>
<dbReference type="Proteomes" id="UP000002011">
    <property type="component" value="Chromosome"/>
</dbReference>
<dbReference type="EMBL" id="CP001619">
    <property type="protein sequence ID" value="ACT91952.1"/>
    <property type="molecule type" value="Genomic_DNA"/>
</dbReference>
<feature type="transmembrane region" description="Helical" evidence="1">
    <location>
        <begin position="142"/>
        <end position="168"/>
    </location>
</feature>
<sequence>MNRLFTGIQGGVWAKICLLNLTIVACLGLLMRLNILVTIPGLDQGFTLHAHSHFAFSGWISQALFLCIAQAVTGRGFGQALPARYGRLLAFNLFCSYGMLVSFMIQGYAAVSIFFSTLSILASFIFYALCRKDVTGAQRQQVWWKYLHFAMLCGMFSALGTFVLAYTMAARPGDIEWRLSSVYFYLHFQYNGWFFLACMGLFHYWLAGRNIVLPGSGTVFGLMTACVVPAYLLSINWLPFPDYLHAFTMLFAFVQLGGWILFLTGLWRSGKNITAGLSPAMRALLGAVILAASIKLVLQTASSIPAVATLAFGLRPVVIAYLHLVLLGIISLFLVGWFYQHHVLPDNPLSRKGIVIFTSGIIANEMCLAILGISAICGFYVGYMPEALAAAGLALVSGSWVMFQSAGRKAAVAASSF</sequence>
<protein>
    <submittedName>
        <fullName evidence="2">Uncharacterized protein</fullName>
    </submittedName>
</protein>
<name>C6W195_DYAFD</name>
<feature type="transmembrane region" description="Helical" evidence="1">
    <location>
        <begin position="188"/>
        <end position="207"/>
    </location>
</feature>
<reference evidence="2 3" key="1">
    <citation type="journal article" date="2009" name="Stand. Genomic Sci.">
        <title>Complete genome sequence of Dyadobacter fermentans type strain (NS114).</title>
        <authorList>
            <person name="Lang E."/>
            <person name="Lapidus A."/>
            <person name="Chertkov O."/>
            <person name="Brettin T."/>
            <person name="Detter J.C."/>
            <person name="Han C."/>
            <person name="Copeland A."/>
            <person name="Glavina Del Rio T."/>
            <person name="Nolan M."/>
            <person name="Chen F."/>
            <person name="Lucas S."/>
            <person name="Tice H."/>
            <person name="Cheng J.F."/>
            <person name="Land M."/>
            <person name="Hauser L."/>
            <person name="Chang Y.J."/>
            <person name="Jeffries C.D."/>
            <person name="Kopitz M."/>
            <person name="Bruce D."/>
            <person name="Goodwin L."/>
            <person name="Pitluck S."/>
            <person name="Ovchinnikova G."/>
            <person name="Pati A."/>
            <person name="Ivanova N."/>
            <person name="Mavrommatis K."/>
            <person name="Chen A."/>
            <person name="Palaniappan K."/>
            <person name="Chain P."/>
            <person name="Bristow J."/>
            <person name="Eisen J.A."/>
            <person name="Markowitz V."/>
            <person name="Hugenholtz P."/>
            <person name="Goker M."/>
            <person name="Rohde M."/>
            <person name="Kyrpides N.C."/>
            <person name="Klenk H.P."/>
        </authorList>
    </citation>
    <scope>NUCLEOTIDE SEQUENCE [LARGE SCALE GENOMIC DNA]</scope>
    <source>
        <strain evidence="3">ATCC 700827 / DSM 18053 / CIP 107007 / KCTC 52180 / NS114</strain>
    </source>
</reference>
<feature type="transmembrane region" description="Helical" evidence="1">
    <location>
        <begin position="387"/>
        <end position="403"/>
    </location>
</feature>
<keyword evidence="1" id="KW-0472">Membrane</keyword>
<evidence type="ECO:0000256" key="1">
    <source>
        <dbReference type="SAM" id="Phobius"/>
    </source>
</evidence>
<feature type="transmembrane region" description="Helical" evidence="1">
    <location>
        <begin position="12"/>
        <end position="33"/>
    </location>
</feature>
<dbReference type="KEGG" id="dfe:Dfer_0690"/>
<organism evidence="2 3">
    <name type="scientific">Dyadobacter fermentans (strain ATCC 700827 / DSM 18053 / CIP 107007 / KCTC 52180 / NS114)</name>
    <dbReference type="NCBI Taxonomy" id="471854"/>
    <lineage>
        <taxon>Bacteria</taxon>
        <taxon>Pseudomonadati</taxon>
        <taxon>Bacteroidota</taxon>
        <taxon>Cytophagia</taxon>
        <taxon>Cytophagales</taxon>
        <taxon>Spirosomataceae</taxon>
        <taxon>Dyadobacter</taxon>
    </lineage>
</organism>
<gene>
    <name evidence="2" type="ordered locus">Dfer_0690</name>
</gene>
<keyword evidence="3" id="KW-1185">Reference proteome</keyword>
<dbReference type="RefSeq" id="WP_015810209.1">
    <property type="nucleotide sequence ID" value="NC_013037.1"/>
</dbReference>
<keyword evidence="1" id="KW-0812">Transmembrane</keyword>
<feature type="transmembrane region" description="Helical" evidence="1">
    <location>
        <begin position="318"/>
        <end position="339"/>
    </location>
</feature>
<dbReference type="AlphaFoldDB" id="C6W195"/>
<feature type="transmembrane region" description="Helical" evidence="1">
    <location>
        <begin position="244"/>
        <end position="267"/>
    </location>
</feature>